<feature type="domain" description="FAD/NAD(P)-binding" evidence="6">
    <location>
        <begin position="6"/>
        <end position="312"/>
    </location>
</feature>
<dbReference type="Proteomes" id="UP000031014">
    <property type="component" value="Unassembled WGS sequence"/>
</dbReference>
<proteinExistence type="inferred from homology"/>
<comment type="similarity">
    <text evidence="2">Belongs to the NADH dehydrogenase family.</text>
</comment>
<evidence type="ECO:0000256" key="1">
    <source>
        <dbReference type="ARBA" id="ARBA00001974"/>
    </source>
</evidence>
<dbReference type="InterPro" id="IPR036188">
    <property type="entry name" value="FAD/NAD-bd_sf"/>
</dbReference>
<evidence type="ECO:0000313" key="8">
    <source>
        <dbReference type="Proteomes" id="UP000031014"/>
    </source>
</evidence>
<name>A0A0A8X7U7_MESS1</name>
<evidence type="ECO:0000313" key="7">
    <source>
        <dbReference type="EMBL" id="GAM15117.1"/>
    </source>
</evidence>
<reference evidence="7 8" key="1">
    <citation type="submission" date="2013-06" db="EMBL/GenBank/DDBJ databases">
        <title>Whole genome shotgun sequence of Bacillus selenatarsenatis SF-1.</title>
        <authorList>
            <person name="Kuroda M."/>
            <person name="Sei K."/>
            <person name="Yamashita M."/>
            <person name="Ike M."/>
        </authorList>
    </citation>
    <scope>NUCLEOTIDE SEQUENCE [LARGE SCALE GENOMIC DNA]</scope>
    <source>
        <strain evidence="7 8">SF-1</strain>
    </source>
</reference>
<dbReference type="PANTHER" id="PTHR42913">
    <property type="entry name" value="APOPTOSIS-INDUCING FACTOR 1"/>
    <property type="match status" value="1"/>
</dbReference>
<evidence type="ECO:0000256" key="5">
    <source>
        <dbReference type="ARBA" id="ARBA00023002"/>
    </source>
</evidence>
<dbReference type="EMBL" id="BASE01000073">
    <property type="protein sequence ID" value="GAM15117.1"/>
    <property type="molecule type" value="Genomic_DNA"/>
</dbReference>
<organism evidence="7 8">
    <name type="scientific">Mesobacillus selenatarsenatis (strain DSM 18680 / JCM 14380 / FERM P-15431 / SF-1)</name>
    <dbReference type="NCBI Taxonomy" id="1321606"/>
    <lineage>
        <taxon>Bacteria</taxon>
        <taxon>Bacillati</taxon>
        <taxon>Bacillota</taxon>
        <taxon>Bacilli</taxon>
        <taxon>Bacillales</taxon>
        <taxon>Bacillaceae</taxon>
        <taxon>Mesobacillus</taxon>
    </lineage>
</organism>
<dbReference type="Gene3D" id="3.50.50.100">
    <property type="match status" value="1"/>
</dbReference>
<dbReference type="AlphaFoldDB" id="A0A0A8X7U7"/>
<comment type="cofactor">
    <cofactor evidence="1">
        <name>FAD</name>
        <dbReference type="ChEBI" id="CHEBI:57692"/>
    </cofactor>
</comment>
<keyword evidence="8" id="KW-1185">Reference proteome</keyword>
<evidence type="ECO:0000256" key="3">
    <source>
        <dbReference type="ARBA" id="ARBA00022630"/>
    </source>
</evidence>
<comment type="caution">
    <text evidence="7">The sequence shown here is derived from an EMBL/GenBank/DDBJ whole genome shotgun (WGS) entry which is preliminary data.</text>
</comment>
<dbReference type="InterPro" id="IPR051169">
    <property type="entry name" value="NADH-Q_oxidoreductase"/>
</dbReference>
<gene>
    <name evidence="7" type="ORF">SAMD00020551_3273</name>
</gene>
<dbReference type="EC" id="1.6.99.3" evidence="7"/>
<dbReference type="GO" id="GO:0019646">
    <property type="term" value="P:aerobic electron transport chain"/>
    <property type="evidence" value="ECO:0007669"/>
    <property type="project" value="TreeGrafter"/>
</dbReference>
<dbReference type="STRING" id="1321606.SAMD00020551_3273"/>
<keyword evidence="3" id="KW-0285">Flavoprotein</keyword>
<accession>A0A0A8X7U7</accession>
<dbReference type="PANTHER" id="PTHR42913:SF3">
    <property type="entry name" value="64 KDA MITOCHONDRIAL NADH DEHYDROGENASE (EUROFUNG)"/>
    <property type="match status" value="1"/>
</dbReference>
<evidence type="ECO:0000256" key="2">
    <source>
        <dbReference type="ARBA" id="ARBA00005272"/>
    </source>
</evidence>
<sequence length="381" mass="41780">MTKLRTIVIIGGGYAGINLIAALKKELNKKIRVILVDKNDYHFKKVKLFKGIVNEDVSKLRIPLKQYCGNIHFIQGELIGLNPEAKTLLISGIDGTPFQQGYDQLVLALGSVLRNDDPDRGGVPLVSLENAREIRQQLLKITDSPNSNIRLAIAGSGITGIETAAEVNSWLKDETVKRRISKNIELVLINASQRLLEEAPVKVSSRLERRLKEHGIQIIHNAVAEKFADGEVCLTDGSKLDADFCIWTVGLKPCPSLSVLDVPLTDDGKIKVDPWYRLVGSEDIYGIGDCVHAVDSNSGMAAGMSCKEAISQAERLAKILKANMDGNTAPAHQNFPDFLSIGLGPDDGFVWAQKWGIDVVFCGKPASKIREYTWELASKIN</sequence>
<dbReference type="GO" id="GO:0003955">
    <property type="term" value="F:NAD(P)H dehydrogenase (quinone) activity"/>
    <property type="evidence" value="ECO:0007669"/>
    <property type="project" value="TreeGrafter"/>
</dbReference>
<dbReference type="RefSeq" id="WP_041966801.1">
    <property type="nucleotide sequence ID" value="NZ_BASE01000073.1"/>
</dbReference>
<protein>
    <submittedName>
        <fullName evidence="7">NADH dehydrogenase</fullName>
        <ecNumber evidence="7">1.6.99.3</ecNumber>
    </submittedName>
</protein>
<keyword evidence="4" id="KW-0274">FAD</keyword>
<keyword evidence="5 7" id="KW-0560">Oxidoreductase</keyword>
<evidence type="ECO:0000259" key="6">
    <source>
        <dbReference type="Pfam" id="PF07992"/>
    </source>
</evidence>
<dbReference type="SUPFAM" id="SSF51905">
    <property type="entry name" value="FAD/NAD(P)-binding domain"/>
    <property type="match status" value="1"/>
</dbReference>
<evidence type="ECO:0000256" key="4">
    <source>
        <dbReference type="ARBA" id="ARBA00022827"/>
    </source>
</evidence>
<dbReference type="InterPro" id="IPR023753">
    <property type="entry name" value="FAD/NAD-binding_dom"/>
</dbReference>
<dbReference type="Pfam" id="PF07992">
    <property type="entry name" value="Pyr_redox_2"/>
    <property type="match status" value="1"/>
</dbReference>